<accession>G3AJF2</accession>
<evidence type="ECO:0000256" key="2">
    <source>
        <dbReference type="SAM" id="SignalP"/>
    </source>
</evidence>
<keyword evidence="4" id="KW-1185">Reference proteome</keyword>
<dbReference type="RefSeq" id="XP_007374195.1">
    <property type="nucleotide sequence ID" value="XM_007374133.1"/>
</dbReference>
<protein>
    <submittedName>
        <fullName evidence="3">Uncharacterized protein DAN4</fullName>
    </submittedName>
</protein>
<dbReference type="KEGG" id="spaa:SPAPADRAFT_60045"/>
<organism evidence="4">
    <name type="scientific">Spathaspora passalidarum (strain NRRL Y-27907 / 11-Y1)</name>
    <dbReference type="NCBI Taxonomy" id="619300"/>
    <lineage>
        <taxon>Eukaryota</taxon>
        <taxon>Fungi</taxon>
        <taxon>Dikarya</taxon>
        <taxon>Ascomycota</taxon>
        <taxon>Saccharomycotina</taxon>
        <taxon>Pichiomycetes</taxon>
        <taxon>Debaryomycetaceae</taxon>
        <taxon>Spathaspora</taxon>
    </lineage>
</organism>
<feature type="chain" id="PRO_5003442361" evidence="2">
    <location>
        <begin position="17"/>
        <end position="203"/>
    </location>
</feature>
<reference evidence="3 4" key="1">
    <citation type="journal article" date="2011" name="Proc. Natl. Acad. Sci. U.S.A.">
        <title>Comparative genomics of xylose-fermenting fungi for enhanced biofuel production.</title>
        <authorList>
            <person name="Wohlbach D.J."/>
            <person name="Kuo A."/>
            <person name="Sato T.K."/>
            <person name="Potts K.M."/>
            <person name="Salamov A.A."/>
            <person name="LaButti K.M."/>
            <person name="Sun H."/>
            <person name="Clum A."/>
            <person name="Pangilinan J.L."/>
            <person name="Lindquist E.A."/>
            <person name="Lucas S."/>
            <person name="Lapidus A."/>
            <person name="Jin M."/>
            <person name="Gunawan C."/>
            <person name="Balan V."/>
            <person name="Dale B.E."/>
            <person name="Jeffries T.W."/>
            <person name="Zinkel R."/>
            <person name="Barry K.W."/>
            <person name="Grigoriev I.V."/>
            <person name="Gasch A.P."/>
        </authorList>
    </citation>
    <scope>NUCLEOTIDE SEQUENCE [LARGE SCALE GENOMIC DNA]</scope>
    <source>
        <strain evidence="4">NRRL Y-27907 / 11-Y1</strain>
    </source>
</reference>
<feature type="signal peptide" evidence="2">
    <location>
        <begin position="1"/>
        <end position="16"/>
    </location>
</feature>
<name>G3AJF2_SPAPN</name>
<evidence type="ECO:0000313" key="3">
    <source>
        <dbReference type="EMBL" id="EGW34611.1"/>
    </source>
</evidence>
<keyword evidence="2" id="KW-0732">Signal</keyword>
<dbReference type="GeneID" id="18873194"/>
<feature type="compositionally biased region" description="Low complexity" evidence="1">
    <location>
        <begin position="129"/>
        <end position="182"/>
    </location>
</feature>
<feature type="region of interest" description="Disordered" evidence="1">
    <location>
        <begin position="113"/>
        <end position="184"/>
    </location>
</feature>
<evidence type="ECO:0000256" key="1">
    <source>
        <dbReference type="SAM" id="MobiDB-lite"/>
    </source>
</evidence>
<dbReference type="HOGENOM" id="CLU_1349641_0_0_1"/>
<dbReference type="OMA" id="DNDCHEC"/>
<dbReference type="OrthoDB" id="10474319at2759"/>
<dbReference type="Proteomes" id="UP000000709">
    <property type="component" value="Unassembled WGS sequence"/>
</dbReference>
<dbReference type="EMBL" id="GL996500">
    <property type="protein sequence ID" value="EGW34611.1"/>
    <property type="molecule type" value="Genomic_DNA"/>
</dbReference>
<dbReference type="InParanoid" id="G3AJF2"/>
<evidence type="ECO:0000313" key="4">
    <source>
        <dbReference type="Proteomes" id="UP000000709"/>
    </source>
</evidence>
<sequence length="203" mass="20373">MKYLTALALLTALVAAQDAKPSSTSTTQEPCVTEGPCADAIALQMASCKQENLSEDSLKIGECTCKLDANYWETLSNCVQGCPEFSPHAPKNDAASLQKYQCDALLPYASGASSEIDDASTTEGVKDVTSSAKTTGSGSATKATTSAETTTTKASSGTTATTKTTGSGSATGAAETDSTTSTKNGAAGAGLGSLIYLVAAAIL</sequence>
<dbReference type="AlphaFoldDB" id="G3AJF2"/>
<proteinExistence type="predicted"/>
<gene>
    <name evidence="3" type="primary">DAN4</name>
    <name evidence="3" type="ORF">SPAPADRAFT_60045</name>
</gene>